<evidence type="ECO:0000313" key="2">
    <source>
        <dbReference type="Proteomes" id="UP000239326"/>
    </source>
</evidence>
<evidence type="ECO:0000313" key="1">
    <source>
        <dbReference type="EMBL" id="AVO43587.1"/>
    </source>
</evidence>
<dbReference type="Proteomes" id="UP000239326">
    <property type="component" value="Plasmid unnamed2"/>
</dbReference>
<reference evidence="1 2" key="1">
    <citation type="submission" date="2018-03" db="EMBL/GenBank/DDBJ databases">
        <title>Genome sequencing of Simplicispira sp.</title>
        <authorList>
            <person name="Kim S.-J."/>
            <person name="Heo J."/>
            <person name="Kwon S.-W."/>
        </authorList>
    </citation>
    <scope>NUCLEOTIDE SEQUENCE [LARGE SCALE GENOMIC DNA]</scope>
    <source>
        <strain evidence="1 2">SC1-8</strain>
        <plasmid evidence="1 2">unnamed2</plasmid>
    </source>
</reference>
<organism evidence="1 2">
    <name type="scientific">Simplicispira suum</name>
    <dbReference type="NCBI Taxonomy" id="2109915"/>
    <lineage>
        <taxon>Bacteria</taxon>
        <taxon>Pseudomonadati</taxon>
        <taxon>Pseudomonadota</taxon>
        <taxon>Betaproteobacteria</taxon>
        <taxon>Burkholderiales</taxon>
        <taxon>Comamonadaceae</taxon>
        <taxon>Simplicispira</taxon>
    </lineage>
</organism>
<gene>
    <name evidence="1" type="ORF">C6571_19420</name>
</gene>
<keyword evidence="1" id="KW-0614">Plasmid</keyword>
<accession>A0A2S0N6E2</accession>
<proteinExistence type="predicted"/>
<dbReference type="InterPro" id="IPR037171">
    <property type="entry name" value="NagB/RpiA_transferase-like"/>
</dbReference>
<dbReference type="SUPFAM" id="SSF100950">
    <property type="entry name" value="NagB/RpiA/CoA transferase-like"/>
    <property type="match status" value="1"/>
</dbReference>
<keyword evidence="2" id="KW-1185">Reference proteome</keyword>
<name>A0A2S0N6E2_9BURK</name>
<keyword evidence="1" id="KW-0808">Transferase</keyword>
<dbReference type="KEGG" id="simp:C6571_19420"/>
<protein>
    <submittedName>
        <fullName evidence="1">Ketoacid-CoA transferase</fullName>
    </submittedName>
</protein>
<dbReference type="RefSeq" id="WP_106448528.1">
    <property type="nucleotide sequence ID" value="NZ_CP027671.1"/>
</dbReference>
<dbReference type="SMART" id="SM00882">
    <property type="entry name" value="CoA_trans"/>
    <property type="match status" value="1"/>
</dbReference>
<dbReference type="AlphaFoldDB" id="A0A2S0N6E2"/>
<dbReference type="EMBL" id="CP027671">
    <property type="protein sequence ID" value="AVO43587.1"/>
    <property type="molecule type" value="Genomic_DNA"/>
</dbReference>
<dbReference type="PANTHER" id="PTHR43293">
    <property type="entry name" value="ACETATE COA-TRANSFERASE YDIF"/>
    <property type="match status" value="1"/>
</dbReference>
<dbReference type="PANTHER" id="PTHR43293:SF3">
    <property type="entry name" value="CHOLESTEROL RING-CLEAVING HYDROLASE IPDB SUBUNIT"/>
    <property type="match status" value="1"/>
</dbReference>
<dbReference type="GO" id="GO:0008410">
    <property type="term" value="F:CoA-transferase activity"/>
    <property type="evidence" value="ECO:0007669"/>
    <property type="project" value="InterPro"/>
</dbReference>
<dbReference type="OrthoDB" id="9813111at2"/>
<dbReference type="Pfam" id="PF01144">
    <property type="entry name" value="CoA_trans"/>
    <property type="match status" value="1"/>
</dbReference>
<geneLocation type="plasmid" evidence="1 2">
    <name>unnamed2</name>
</geneLocation>
<dbReference type="Gene3D" id="3.40.1080.10">
    <property type="entry name" value="Glutaconate Coenzyme A-transferase"/>
    <property type="match status" value="1"/>
</dbReference>
<dbReference type="InterPro" id="IPR004165">
    <property type="entry name" value="CoA_trans_fam_I"/>
</dbReference>
<sequence>MTLPESHTVSENMVAAICAQIDDGDVLLEGIGTFLPTSAYMLAQATHAPRSIRLCPVGNCFVPDSHSLSLAAYEFEALDRALYRFTYWDVNGSYLPSFITGRRGGWKEFLRPAQVDASGRTNNVVIGPYESPKVRLPGAAGLPDGIPVEAALYMYVPRHDRNCFVHKVDFVSGPGNEDGARPHIMITDLAVMRFRPGGVLEVETLMPGVTRQQVQDQTGFDLKFSEQPVPFQPLTPRQLQILRTRVDPLALRDLEIFTGDDRLTRIEQLARREPARQVLKDSLAELAARA</sequence>